<dbReference type="EMBL" id="CP083239">
    <property type="protein sequence ID" value="UOK71885.1"/>
    <property type="molecule type" value="Genomic_DNA"/>
</dbReference>
<reference evidence="2" key="1">
    <citation type="submission" date="2021-09" db="EMBL/GenBank/DDBJ databases">
        <title>Network and meta-omics reveal the key degrader and cooperation patterns in an efficient 1,4-dioxane-degrading microbial community.</title>
        <authorList>
            <person name="Dai C."/>
        </authorList>
    </citation>
    <scope>NUCLEOTIDE SEQUENCE</scope>
    <source>
        <strain evidence="2">ZM13</strain>
    </source>
</reference>
<keyword evidence="1" id="KW-1133">Transmembrane helix</keyword>
<keyword evidence="1" id="KW-0472">Membrane</keyword>
<dbReference type="AlphaFoldDB" id="A0A9E7D677"/>
<feature type="transmembrane region" description="Helical" evidence="1">
    <location>
        <begin position="24"/>
        <end position="42"/>
    </location>
</feature>
<feature type="transmembrane region" description="Helical" evidence="1">
    <location>
        <begin position="262"/>
        <end position="281"/>
    </location>
</feature>
<sequence length="585" mass="64166">MNIDQSDHGTGDSFLSKSRAEKSFIAFSISVFILLLCFYAIYTRNVSYDAFYEADFLHIPFIAGIIDGGMNVRSFMTAFDEHLFPGYNLILFFNYVLFNISGNFTAIISAFSVVISAIIVVVFVIRNWESDFVGLYFTTFGCNFVLLSPTNNVFWGMALAAQVGTLLVLLVIFAICHAVCDNRGFVFPLFLIPVAFIFFLGGYSAGFMAVGVVGFVLMFRSRPLRSYAIYTLATFLCSVILYILLVYKYGALFSNVPSEDSFSLLILIKFALVMSAASVLGSTLIEQMGRPDVYFYVGALLLMVAALAVTDVSRRILRRDTRKLDVFVLLLITYSIVTILFVSFFRFENGVDGGVGQWYATHIKFLPVALFVWLGLKIGDGTAGSWRTRAAVIAFVALTASVFIGFRGDWIKSYYVRGWKVEIASHALDILATRDDQLPPKGPATLLWDPVQVKRGLELFYRNNLWVFQSRDIKVKGLQEGRFLSATQPAFVACPVGTTSLTFAVTGAPGDGVLKVSSAAALQEIPLGQSVVFAFPTIDAVARLALEPAATPGEGADAADGGPSAAIEIKDLECHLRGPVTPFPQ</sequence>
<feature type="transmembrane region" description="Helical" evidence="1">
    <location>
        <begin position="388"/>
        <end position="406"/>
    </location>
</feature>
<evidence type="ECO:0000256" key="1">
    <source>
        <dbReference type="SAM" id="Phobius"/>
    </source>
</evidence>
<keyword evidence="1" id="KW-0812">Transmembrane</keyword>
<protein>
    <submittedName>
        <fullName evidence="2">Uncharacterized protein</fullName>
    </submittedName>
</protein>
<feature type="transmembrane region" description="Helical" evidence="1">
    <location>
        <begin position="357"/>
        <end position="376"/>
    </location>
</feature>
<feature type="transmembrane region" description="Helical" evidence="1">
    <location>
        <begin position="154"/>
        <end position="175"/>
    </location>
</feature>
<name>A0A9E7D677_9HYPH</name>
<feature type="transmembrane region" description="Helical" evidence="1">
    <location>
        <begin position="227"/>
        <end position="250"/>
    </location>
</feature>
<feature type="transmembrane region" description="Helical" evidence="1">
    <location>
        <begin position="106"/>
        <end position="125"/>
    </location>
</feature>
<dbReference type="RefSeq" id="WP_244379446.1">
    <property type="nucleotide sequence ID" value="NZ_CP083239.1"/>
</dbReference>
<gene>
    <name evidence="2" type="ORF">K9D25_03965</name>
</gene>
<evidence type="ECO:0000313" key="2">
    <source>
        <dbReference type="EMBL" id="UOK71885.1"/>
    </source>
</evidence>
<feature type="transmembrane region" description="Helical" evidence="1">
    <location>
        <begin position="293"/>
        <end position="312"/>
    </location>
</feature>
<feature type="transmembrane region" description="Helical" evidence="1">
    <location>
        <begin position="187"/>
        <end position="215"/>
    </location>
</feature>
<evidence type="ECO:0000313" key="3">
    <source>
        <dbReference type="Proteomes" id="UP000831684"/>
    </source>
</evidence>
<feature type="transmembrane region" description="Helical" evidence="1">
    <location>
        <begin position="324"/>
        <end position="345"/>
    </location>
</feature>
<feature type="transmembrane region" description="Helical" evidence="1">
    <location>
        <begin position="132"/>
        <end position="148"/>
    </location>
</feature>
<accession>A0A9E7D677</accession>
<organism evidence="2 3">
    <name type="scientific">Ancylobacter polymorphus</name>
    <dbReference type="NCBI Taxonomy" id="223390"/>
    <lineage>
        <taxon>Bacteria</taxon>
        <taxon>Pseudomonadati</taxon>
        <taxon>Pseudomonadota</taxon>
        <taxon>Alphaproteobacteria</taxon>
        <taxon>Hyphomicrobiales</taxon>
        <taxon>Xanthobacteraceae</taxon>
        <taxon>Ancylobacter</taxon>
    </lineage>
</organism>
<dbReference type="Proteomes" id="UP000831684">
    <property type="component" value="Chromosome"/>
</dbReference>
<proteinExistence type="predicted"/>
<dbReference type="KEGG" id="apol:K9D25_03965"/>